<evidence type="ECO:0000313" key="7">
    <source>
        <dbReference type="EMBL" id="EYE90923.1"/>
    </source>
</evidence>
<evidence type="ECO:0000256" key="1">
    <source>
        <dbReference type="ARBA" id="ARBA00001933"/>
    </source>
</evidence>
<comment type="cofactor">
    <cofactor evidence="1 5 6">
        <name>pyridoxal 5'-phosphate</name>
        <dbReference type="ChEBI" id="CHEBI:597326"/>
    </cofactor>
</comment>
<dbReference type="Gene3D" id="3.40.640.10">
    <property type="entry name" value="Type I PLP-dependent aspartate aminotransferase-like (Major domain)"/>
    <property type="match status" value="1"/>
</dbReference>
<dbReference type="OrthoDB" id="2161780at2759"/>
<evidence type="ECO:0000256" key="2">
    <source>
        <dbReference type="ARBA" id="ARBA00009533"/>
    </source>
</evidence>
<dbReference type="Pfam" id="PF00282">
    <property type="entry name" value="Pyridoxal_deC"/>
    <property type="match status" value="1"/>
</dbReference>
<keyword evidence="8" id="KW-1185">Reference proteome</keyword>
<dbReference type="HOGENOM" id="CLU_011856_6_2_1"/>
<dbReference type="GO" id="GO:0030170">
    <property type="term" value="F:pyridoxal phosphate binding"/>
    <property type="evidence" value="ECO:0007669"/>
    <property type="project" value="InterPro"/>
</dbReference>
<dbReference type="Proteomes" id="UP000019804">
    <property type="component" value="Unassembled WGS sequence"/>
</dbReference>
<dbReference type="InterPro" id="IPR015421">
    <property type="entry name" value="PyrdxlP-dep_Trfase_major"/>
</dbReference>
<protein>
    <submittedName>
        <fullName evidence="7">Putative tyrosine decarboxylase</fullName>
    </submittedName>
</protein>
<name>A0A017S1J6_ASPRC</name>
<reference evidence="8" key="1">
    <citation type="journal article" date="2014" name="Nat. Commun.">
        <title>Genomic adaptations of the halophilic Dead Sea filamentous fungus Eurotium rubrum.</title>
        <authorList>
            <person name="Kis-Papo T."/>
            <person name="Weig A.R."/>
            <person name="Riley R."/>
            <person name="Persoh D."/>
            <person name="Salamov A."/>
            <person name="Sun H."/>
            <person name="Lipzen A."/>
            <person name="Wasser S.P."/>
            <person name="Rambold G."/>
            <person name="Grigoriev I.V."/>
            <person name="Nevo E."/>
        </authorList>
    </citation>
    <scope>NUCLEOTIDE SEQUENCE [LARGE SCALE GENOMIC DNA]</scope>
    <source>
        <strain evidence="8">CBS 135680</strain>
    </source>
</reference>
<dbReference type="GO" id="GO:0005737">
    <property type="term" value="C:cytoplasm"/>
    <property type="evidence" value="ECO:0007669"/>
    <property type="project" value="TreeGrafter"/>
</dbReference>
<proteinExistence type="inferred from homology"/>
<accession>A0A017S1J6</accession>
<dbReference type="GO" id="GO:0019752">
    <property type="term" value="P:carboxylic acid metabolic process"/>
    <property type="evidence" value="ECO:0007669"/>
    <property type="project" value="InterPro"/>
</dbReference>
<dbReference type="RefSeq" id="XP_040634613.1">
    <property type="nucleotide sequence ID" value="XM_040780462.1"/>
</dbReference>
<evidence type="ECO:0000256" key="4">
    <source>
        <dbReference type="ARBA" id="ARBA00023239"/>
    </source>
</evidence>
<dbReference type="InterPro" id="IPR015422">
    <property type="entry name" value="PyrdxlP-dep_Trfase_small"/>
</dbReference>
<dbReference type="PANTHER" id="PTHR11999:SF165">
    <property type="entry name" value="DECARBOXYLASE, PUTATIVE (AFU_ORTHOLOGUE AFUA_2G04980)-RELATED"/>
    <property type="match status" value="1"/>
</dbReference>
<dbReference type="STRING" id="1388766.A0A017S1J6"/>
<organism evidence="7 8">
    <name type="scientific">Aspergillus ruber (strain CBS 135680)</name>
    <dbReference type="NCBI Taxonomy" id="1388766"/>
    <lineage>
        <taxon>Eukaryota</taxon>
        <taxon>Fungi</taxon>
        <taxon>Dikarya</taxon>
        <taxon>Ascomycota</taxon>
        <taxon>Pezizomycotina</taxon>
        <taxon>Eurotiomycetes</taxon>
        <taxon>Eurotiomycetidae</taxon>
        <taxon>Eurotiales</taxon>
        <taxon>Aspergillaceae</taxon>
        <taxon>Aspergillus</taxon>
        <taxon>Aspergillus subgen. Aspergillus</taxon>
    </lineage>
</organism>
<sequence length="505" mass="54741">MVGNHEYTIQGGKSLESLIRNAAVSRHKSGVLPSENDLEHARAALPNALSTDGVGYDQTIKHIIDDLVPAFNNSSLSSNYYGFVTGGVAPAALFADNIVSTFDQNVQVHLKEHSIATDIEYNALGLLVDLLRLDRQSWHNGTFTTGATASNILGLGCGREFVLRAAAEKKGILVASVGEYGLFEVMQAAGLSGVQVLSTLPHSSLAKAAAALGIGRVNVKNVPLEGDSLQFDMRQLDTELARSDKVSIVSVSCGEVNTGRFATNGIEDMQQLRRLCDMYGAWLHVDGAFGIQCRIFDDSAEFASLKAGCEGIELADSIAGDGHKMLNVPYDCGFFLCRHGKEASNVFQNANAAYLASGATQDIQSPLNIGIENSRRFRALPVYASLLSLGRTGYQDMLQRQIRLARKIAGWLFDHTEYTVLPETSSKDELVEQTYMIVLFCAKRKNLNRELSSKINATLRMFVSGTAWQGKPACRIAIASCMVNVERDFGLVTDVLDKISAETVS</sequence>
<feature type="modified residue" description="N6-(pyridoxal phosphate)lysine" evidence="5">
    <location>
        <position position="324"/>
    </location>
</feature>
<evidence type="ECO:0000256" key="6">
    <source>
        <dbReference type="RuleBase" id="RU000382"/>
    </source>
</evidence>
<dbReference type="PANTHER" id="PTHR11999">
    <property type="entry name" value="GROUP II PYRIDOXAL-5-PHOSPHATE DECARBOXYLASE"/>
    <property type="match status" value="1"/>
</dbReference>
<dbReference type="GeneID" id="63695586"/>
<dbReference type="InterPro" id="IPR015424">
    <property type="entry name" value="PyrdxlP-dep_Trfase"/>
</dbReference>
<evidence type="ECO:0000256" key="3">
    <source>
        <dbReference type="ARBA" id="ARBA00022898"/>
    </source>
</evidence>
<dbReference type="InterPro" id="IPR010977">
    <property type="entry name" value="Aromatic_deC"/>
</dbReference>
<gene>
    <name evidence="7" type="ORF">EURHEDRAFT_406495</name>
</gene>
<comment type="similarity">
    <text evidence="2 6">Belongs to the group II decarboxylase family.</text>
</comment>
<dbReference type="GO" id="GO:0016831">
    <property type="term" value="F:carboxy-lyase activity"/>
    <property type="evidence" value="ECO:0007669"/>
    <property type="project" value="TreeGrafter"/>
</dbReference>
<dbReference type="SUPFAM" id="SSF53383">
    <property type="entry name" value="PLP-dependent transferases"/>
    <property type="match status" value="1"/>
</dbReference>
<evidence type="ECO:0000313" key="8">
    <source>
        <dbReference type="Proteomes" id="UP000019804"/>
    </source>
</evidence>
<dbReference type="EMBL" id="KK088451">
    <property type="protein sequence ID" value="EYE90923.1"/>
    <property type="molecule type" value="Genomic_DNA"/>
</dbReference>
<keyword evidence="4 6" id="KW-0456">Lyase</keyword>
<dbReference type="InterPro" id="IPR002129">
    <property type="entry name" value="PyrdxlP-dep_de-COase"/>
</dbReference>
<evidence type="ECO:0000256" key="5">
    <source>
        <dbReference type="PIRSR" id="PIRSR602129-50"/>
    </source>
</evidence>
<dbReference type="Gene3D" id="3.90.1150.10">
    <property type="entry name" value="Aspartate Aminotransferase, domain 1"/>
    <property type="match status" value="1"/>
</dbReference>
<keyword evidence="3 5" id="KW-0663">Pyridoxal phosphate</keyword>
<dbReference type="AlphaFoldDB" id="A0A017S1J6"/>